<feature type="transmembrane region" description="Helical" evidence="8">
    <location>
        <begin position="70"/>
        <end position="88"/>
    </location>
</feature>
<name>A0A6P1P4B4_9BACT</name>
<feature type="transmembrane region" description="Helical" evidence="8">
    <location>
        <begin position="520"/>
        <end position="538"/>
    </location>
</feature>
<dbReference type="KEGG" id="nib:GU926_18330"/>
<evidence type="ECO:0000256" key="3">
    <source>
        <dbReference type="ARBA" id="ARBA00022692"/>
    </source>
</evidence>
<dbReference type="InterPro" id="IPR032692">
    <property type="entry name" value="YccS_N"/>
</dbReference>
<evidence type="ECO:0000256" key="1">
    <source>
        <dbReference type="ARBA" id="ARBA00004651"/>
    </source>
</evidence>
<dbReference type="GO" id="GO:0005886">
    <property type="term" value="C:plasma membrane"/>
    <property type="evidence" value="ECO:0007669"/>
    <property type="project" value="UniProtKB-SubCell"/>
</dbReference>
<evidence type="ECO:0000256" key="8">
    <source>
        <dbReference type="SAM" id="Phobius"/>
    </source>
</evidence>
<feature type="transmembrane region" description="Helical" evidence="8">
    <location>
        <begin position="470"/>
        <end position="485"/>
    </location>
</feature>
<feature type="coiled-coil region" evidence="7">
    <location>
        <begin position="298"/>
        <end position="332"/>
    </location>
</feature>
<evidence type="ECO:0000256" key="4">
    <source>
        <dbReference type="ARBA" id="ARBA00022989"/>
    </source>
</evidence>
<dbReference type="PANTHER" id="PTHR30509:SF8">
    <property type="entry name" value="INNER MEMBRANE PROTEIN YCCS"/>
    <property type="match status" value="1"/>
</dbReference>
<feature type="domain" description="Integral membrane bound transporter" evidence="10">
    <location>
        <begin position="409"/>
        <end position="533"/>
    </location>
</feature>
<evidence type="ECO:0000259" key="9">
    <source>
        <dbReference type="Pfam" id="PF12805"/>
    </source>
</evidence>
<gene>
    <name evidence="11" type="ORF">GU926_18330</name>
</gene>
<feature type="transmembrane region" description="Helical" evidence="8">
    <location>
        <begin position="490"/>
        <end position="508"/>
    </location>
</feature>
<evidence type="ECO:0000259" key="10">
    <source>
        <dbReference type="Pfam" id="PF13515"/>
    </source>
</evidence>
<evidence type="ECO:0000313" key="12">
    <source>
        <dbReference type="Proteomes" id="UP000464214"/>
    </source>
</evidence>
<keyword evidence="7" id="KW-0175">Coiled coil</keyword>
<organism evidence="11 12">
    <name type="scientific">Nibribacter ruber</name>
    <dbReference type="NCBI Taxonomy" id="2698458"/>
    <lineage>
        <taxon>Bacteria</taxon>
        <taxon>Pseudomonadati</taxon>
        <taxon>Bacteroidota</taxon>
        <taxon>Cytophagia</taxon>
        <taxon>Cytophagales</taxon>
        <taxon>Hymenobacteraceae</taxon>
        <taxon>Nibribacter</taxon>
    </lineage>
</organism>
<feature type="transmembrane region" description="Helical" evidence="8">
    <location>
        <begin position="398"/>
        <end position="416"/>
    </location>
</feature>
<evidence type="ECO:0000256" key="2">
    <source>
        <dbReference type="ARBA" id="ARBA00022475"/>
    </source>
</evidence>
<feature type="transmembrane region" description="Helical" evidence="8">
    <location>
        <begin position="422"/>
        <end position="440"/>
    </location>
</feature>
<feature type="transmembrane region" description="Helical" evidence="8">
    <location>
        <begin position="447"/>
        <end position="464"/>
    </location>
</feature>
<reference evidence="11 12" key="1">
    <citation type="submission" date="2020-01" db="EMBL/GenBank/DDBJ databases">
        <authorList>
            <person name="Kim M."/>
        </authorList>
    </citation>
    <scope>NUCLEOTIDE SEQUENCE [LARGE SCALE GENOMIC DNA]</scope>
    <source>
        <strain evidence="11 12">BT10</strain>
    </source>
</reference>
<evidence type="ECO:0000313" key="11">
    <source>
        <dbReference type="EMBL" id="QHL89284.1"/>
    </source>
</evidence>
<keyword evidence="12" id="KW-1185">Reference proteome</keyword>
<dbReference type="PANTHER" id="PTHR30509">
    <property type="entry name" value="P-HYDROXYBENZOIC ACID EFFLUX PUMP SUBUNIT-RELATED"/>
    <property type="match status" value="1"/>
</dbReference>
<dbReference type="EMBL" id="CP047897">
    <property type="protein sequence ID" value="QHL89284.1"/>
    <property type="molecule type" value="Genomic_DNA"/>
</dbReference>
<comment type="subcellular location">
    <subcellularLocation>
        <location evidence="1">Cell membrane</location>
        <topology evidence="1">Multi-pass membrane protein</topology>
    </subcellularLocation>
</comment>
<dbReference type="Pfam" id="PF12805">
    <property type="entry name" value="FUSC-like"/>
    <property type="match status" value="1"/>
</dbReference>
<feature type="transmembrane region" description="Helical" evidence="8">
    <location>
        <begin position="118"/>
        <end position="135"/>
    </location>
</feature>
<keyword evidence="3 8" id="KW-0812">Transmembrane</keyword>
<accession>A0A6P1P4B4</accession>
<feature type="transmembrane region" description="Helical" evidence="8">
    <location>
        <begin position="141"/>
        <end position="162"/>
    </location>
</feature>
<feature type="transmembrane region" description="Helical" evidence="8">
    <location>
        <begin position="38"/>
        <end position="58"/>
    </location>
</feature>
<keyword evidence="2" id="KW-1003">Cell membrane</keyword>
<keyword evidence="4 8" id="KW-1133">Transmembrane helix</keyword>
<dbReference type="RefSeq" id="WP_160694490.1">
    <property type="nucleotide sequence ID" value="NZ_CP047897.1"/>
</dbReference>
<dbReference type="Proteomes" id="UP000464214">
    <property type="component" value="Chromosome"/>
</dbReference>
<evidence type="ECO:0000256" key="5">
    <source>
        <dbReference type="ARBA" id="ARBA00023136"/>
    </source>
</evidence>
<sequence length="645" mass="72926">MPRHRYLQELHYFFFSQNFSDGIKTTIGVLLPSLVAAYYGQMSMGFSLSLGAICVSLADSPGPVAHKRNGMLVSMVLGAVVGLLTGYARPYVMLLGLEILVLSFVCSMFLVYGMRASFIGLAALLVMILTLAHPLEPSQVPTYSLLILAGGIWYAVLSLFSAQIMPYRQTQQNLADGIREVAKFLRIKAEFYNPSSDLEEQYRKLVTQQVVVNEKQDTVREMLFKSRLVVKDSTRTGRTLFMIFVDMVDLYEQITAIHYDYTALRTKFASSGVLARIVALIQEYAQELEQIAKAVQVNQQYTGTREDLAQKLEKLQQAIDQVEQQHPDVQTLVLRKIFVNFKVMAERVQSVQTYLREGAVQDKEFAPTVHYAPFIQHQNLDPQIFLNNLTLQSSVFRFSFRMAVVSLVAFVLTKLFPYGQHSYWVLLTVVFILKPGFSLTKQRNYQRLLGTLVGSFVGILVLWLVEDATLRFLLLVFFMVGTYSVQRINYVWSVLFMTPFVLLVFSFLGSSGLAVVQERVLDTLVGCGIAFLASYLIFPNWEAKQMKTFLSAALQANLGYLQMLSKTSVSELEYKLARKDVYVSSANLSAAFQRMASEPKNKQRKKQEMYELVVLNHILSSFIATMARAACLTRHSCCQKSTGKL</sequence>
<dbReference type="Pfam" id="PF13515">
    <property type="entry name" value="FUSC_2"/>
    <property type="match status" value="1"/>
</dbReference>
<proteinExistence type="inferred from homology"/>
<dbReference type="InterPro" id="IPR036259">
    <property type="entry name" value="MFS_trans_sf"/>
</dbReference>
<comment type="similarity">
    <text evidence="6">Belongs to the YccS/YhfK family.</text>
</comment>
<feature type="transmembrane region" description="Helical" evidence="8">
    <location>
        <begin position="94"/>
        <end position="111"/>
    </location>
</feature>
<feature type="domain" description="Integral membrane protein YccS N-terminal" evidence="9">
    <location>
        <begin position="73"/>
        <end position="334"/>
    </location>
</feature>
<dbReference type="AlphaFoldDB" id="A0A6P1P4B4"/>
<evidence type="ECO:0000256" key="7">
    <source>
        <dbReference type="SAM" id="Coils"/>
    </source>
</evidence>
<keyword evidence="5 8" id="KW-0472">Membrane</keyword>
<dbReference type="SUPFAM" id="SSF103473">
    <property type="entry name" value="MFS general substrate transporter"/>
    <property type="match status" value="1"/>
</dbReference>
<evidence type="ECO:0000256" key="6">
    <source>
        <dbReference type="ARBA" id="ARBA00043993"/>
    </source>
</evidence>
<dbReference type="InterPro" id="IPR049453">
    <property type="entry name" value="Memb_transporter_dom"/>
</dbReference>
<protein>
    <submittedName>
        <fullName evidence="11">Uncharacterized protein</fullName>
    </submittedName>
</protein>